<name>A0ABV9T578_9BACT</name>
<comment type="caution">
    <text evidence="1">The sequence shown here is derived from an EMBL/GenBank/DDBJ whole genome shotgun (WGS) entry which is preliminary data.</text>
</comment>
<evidence type="ECO:0000313" key="1">
    <source>
        <dbReference type="EMBL" id="MFC4873884.1"/>
    </source>
</evidence>
<accession>A0ABV9T578</accession>
<evidence type="ECO:0000313" key="2">
    <source>
        <dbReference type="Proteomes" id="UP001595818"/>
    </source>
</evidence>
<protein>
    <recommendedName>
        <fullName evidence="3">Lipoprotein</fullName>
    </recommendedName>
</protein>
<dbReference type="EMBL" id="JBHSJJ010000013">
    <property type="protein sequence ID" value="MFC4873884.1"/>
    <property type="molecule type" value="Genomic_DNA"/>
</dbReference>
<dbReference type="RefSeq" id="WP_377067188.1">
    <property type="nucleotide sequence ID" value="NZ_JBHSJJ010000013.1"/>
</dbReference>
<dbReference type="Proteomes" id="UP001595818">
    <property type="component" value="Unassembled WGS sequence"/>
</dbReference>
<gene>
    <name evidence="1" type="ORF">ACFPFU_19425</name>
</gene>
<proteinExistence type="predicted"/>
<sequence length="223" mass="25640">MQKIPFYRISEFHFLIRIFLPSLFLISCEDTLLEEVLIYSNDFSQLDLANFQKGRLYEYNDDTVLGFFHNEEIQLTIPNLPSHNAVKVVIDLLVHDSWDGNPDNVGGPDFWYMHLDGAEIIRTTFSNTPCGSNYCLYQSYPENYPRFFEPKTDAIATDLPGRCQYAGVPGWTVKYRITRIISHKASSLEIICGDELKQENAYSPPCDESWSIAKIEVSTMTLK</sequence>
<evidence type="ECO:0008006" key="3">
    <source>
        <dbReference type="Google" id="ProtNLM"/>
    </source>
</evidence>
<reference evidence="2" key="1">
    <citation type="journal article" date="2019" name="Int. J. Syst. Evol. Microbiol.">
        <title>The Global Catalogue of Microorganisms (GCM) 10K type strain sequencing project: providing services to taxonomists for standard genome sequencing and annotation.</title>
        <authorList>
            <consortium name="The Broad Institute Genomics Platform"/>
            <consortium name="The Broad Institute Genome Sequencing Center for Infectious Disease"/>
            <person name="Wu L."/>
            <person name="Ma J."/>
        </authorList>
    </citation>
    <scope>NUCLEOTIDE SEQUENCE [LARGE SCALE GENOMIC DNA]</scope>
    <source>
        <strain evidence="2">CGMCC 4.7466</strain>
    </source>
</reference>
<keyword evidence="2" id="KW-1185">Reference proteome</keyword>
<organism evidence="1 2">
    <name type="scientific">Negadavirga shengliensis</name>
    <dbReference type="NCBI Taxonomy" id="1389218"/>
    <lineage>
        <taxon>Bacteria</taxon>
        <taxon>Pseudomonadati</taxon>
        <taxon>Bacteroidota</taxon>
        <taxon>Cytophagia</taxon>
        <taxon>Cytophagales</taxon>
        <taxon>Cyclobacteriaceae</taxon>
        <taxon>Negadavirga</taxon>
    </lineage>
</organism>
<dbReference type="PROSITE" id="PS51257">
    <property type="entry name" value="PROKAR_LIPOPROTEIN"/>
    <property type="match status" value="1"/>
</dbReference>